<organism evidence="1 2">
    <name type="scientific">Moritella marina ATCC 15381</name>
    <dbReference type="NCBI Taxonomy" id="1202962"/>
    <lineage>
        <taxon>Bacteria</taxon>
        <taxon>Pseudomonadati</taxon>
        <taxon>Pseudomonadota</taxon>
        <taxon>Gammaproteobacteria</taxon>
        <taxon>Alteromonadales</taxon>
        <taxon>Moritellaceae</taxon>
        <taxon>Moritella</taxon>
    </lineage>
</organism>
<protein>
    <submittedName>
        <fullName evidence="1">Uncharacterized protein</fullName>
    </submittedName>
</protein>
<proteinExistence type="predicted"/>
<evidence type="ECO:0000313" key="2">
    <source>
        <dbReference type="Proteomes" id="UP000327424"/>
    </source>
</evidence>
<reference evidence="1 2" key="1">
    <citation type="submission" date="2019-09" db="EMBL/GenBank/DDBJ databases">
        <title>Hybrid Assembly of the complete Genome of the Deep-Sea Bacterium Moritella marina from long Nanopore and Illumina reads.</title>
        <authorList>
            <person name="Magin S."/>
            <person name="Georgoulis A."/>
            <person name="Papadimitriou K."/>
            <person name="Iliakis G."/>
            <person name="Vorgias C.E."/>
        </authorList>
    </citation>
    <scope>NUCLEOTIDE SEQUENCE [LARGE SCALE GENOMIC DNA]</scope>
    <source>
        <strain evidence="1 2">MP-1</strain>
    </source>
</reference>
<keyword evidence="2" id="KW-1185">Reference proteome</keyword>
<accession>A0A5J6WHY2</accession>
<evidence type="ECO:0000313" key="1">
    <source>
        <dbReference type="EMBL" id="QFI36365.1"/>
    </source>
</evidence>
<dbReference type="EMBL" id="CP044399">
    <property type="protein sequence ID" value="QFI36365.1"/>
    <property type="molecule type" value="Genomic_DNA"/>
</dbReference>
<gene>
    <name evidence="1" type="ORF">FR932_00305</name>
</gene>
<dbReference type="OrthoDB" id="6401251at2"/>
<dbReference type="Proteomes" id="UP000327424">
    <property type="component" value="Chromosome"/>
</dbReference>
<dbReference type="KEGG" id="mmaa:FR932_00305"/>
<name>A0A5J6WHY2_MORMI</name>
<sequence>MQLRSLRLILSIFKTFFISSFMALLISISPPVYAKAEDFFRLNSGGLLISGIEMKYSDVMAMIKKDQSSERIGRDRYILDASIGGKFDVQFKFSRGKLIEIDAKQLGRQHH</sequence>
<dbReference type="AlphaFoldDB" id="A0A5J6WHY2"/>